<gene>
    <name evidence="2" type="ORF">D3872_08205</name>
</gene>
<dbReference type="EMBL" id="QYUP01000081">
    <property type="protein sequence ID" value="RJG20594.1"/>
    <property type="molecule type" value="Genomic_DNA"/>
</dbReference>
<feature type="compositionally biased region" description="Basic and acidic residues" evidence="1">
    <location>
        <begin position="584"/>
        <end position="603"/>
    </location>
</feature>
<evidence type="ECO:0000256" key="1">
    <source>
        <dbReference type="SAM" id="MobiDB-lite"/>
    </source>
</evidence>
<evidence type="ECO:0000313" key="3">
    <source>
        <dbReference type="Proteomes" id="UP000284006"/>
    </source>
</evidence>
<dbReference type="Gene3D" id="2.60.40.10">
    <property type="entry name" value="Immunoglobulins"/>
    <property type="match status" value="1"/>
</dbReference>
<sequence>MVADSTIGAGKAAGASVLACANRTMGEVSWSQVSGPAVTLLSAHSPTVTFEPQETGVVRLRADVRLAGGTAESLTTEVTVTARPATSFVTVRADHSVRPGTDTSLRAWPTLASGETVSSIVWTQLSGPTVKVNTDDQRLLMFNAPAVAADTVLKFRATMTTSAGRQDADDVFVAIERQVPAEGSLFDMTARVHPYVAASRHAAVLRGCTYDIALYYLDNARNNFCKAQVLPLLQEEAGAGAVPTVEQVMGRVLVSHDFLGANFEHFLRTQDPHGDFRRLLAGTTAIVLGSHVRPSFYMAATGAIYLDANNLWLNAEQRDVVTEVPDYRLAFDDALNYSTFGRQVKNNDYARRTFPSTERMTRSVDELVMVLGRLLYHELGHSSDFFGPSQRALNPSLSIWANVSPRIGAATLSSDVLANQYPLTSAEMFGLGQVLFQGTTPTEEQKRYTAADVGRFFGSDRASDDYAYSVTGANNSREDLAMLFEEFMMSYRHNIQYDIGFTNLFSEGMPASQVLVAWGQRGRIADPAVKPRIKLVLQRIAPWIDPSAVDALPAPIMMRPGVSWDGNLVLTAGSATSGLSARRMVSEEQRAERLRDDFRKPRH</sequence>
<feature type="region of interest" description="Disordered" evidence="1">
    <location>
        <begin position="581"/>
        <end position="603"/>
    </location>
</feature>
<keyword evidence="3" id="KW-1185">Reference proteome</keyword>
<dbReference type="Gene3D" id="2.60.40.3010">
    <property type="match status" value="1"/>
</dbReference>
<proteinExistence type="predicted"/>
<reference evidence="2 3" key="1">
    <citation type="submission" date="2018-09" db="EMBL/GenBank/DDBJ databases">
        <authorList>
            <person name="Zhu H."/>
        </authorList>
    </citation>
    <scope>NUCLEOTIDE SEQUENCE [LARGE SCALE GENOMIC DNA]</scope>
    <source>
        <strain evidence="2 3">K1S02-61</strain>
    </source>
</reference>
<evidence type="ECO:0000313" key="2">
    <source>
        <dbReference type="EMBL" id="RJG20594.1"/>
    </source>
</evidence>
<comment type="caution">
    <text evidence="2">The sequence shown here is derived from an EMBL/GenBank/DDBJ whole genome shotgun (WGS) entry which is preliminary data.</text>
</comment>
<accession>A0A418Y4E8</accession>
<dbReference type="AlphaFoldDB" id="A0A418Y4E8"/>
<protein>
    <submittedName>
        <fullName evidence="2">Uncharacterized protein</fullName>
    </submittedName>
</protein>
<dbReference type="InterPro" id="IPR013783">
    <property type="entry name" value="Ig-like_fold"/>
</dbReference>
<organism evidence="2 3">
    <name type="scientific">Massilia cavernae</name>
    <dbReference type="NCBI Taxonomy" id="2320864"/>
    <lineage>
        <taxon>Bacteria</taxon>
        <taxon>Pseudomonadati</taxon>
        <taxon>Pseudomonadota</taxon>
        <taxon>Betaproteobacteria</taxon>
        <taxon>Burkholderiales</taxon>
        <taxon>Oxalobacteraceae</taxon>
        <taxon>Telluria group</taxon>
        <taxon>Massilia</taxon>
    </lineage>
</organism>
<dbReference type="Proteomes" id="UP000284006">
    <property type="component" value="Unassembled WGS sequence"/>
</dbReference>
<name>A0A418Y4E8_9BURK</name>